<dbReference type="SUPFAM" id="SSF52540">
    <property type="entry name" value="P-loop containing nucleoside triphosphate hydrolases"/>
    <property type="match status" value="1"/>
</dbReference>
<feature type="domain" description="ABC transporter" evidence="8">
    <location>
        <begin position="357"/>
        <end position="595"/>
    </location>
</feature>
<gene>
    <name evidence="10" type="primary">msbA</name>
    <name evidence="10" type="ORF">L248_0912</name>
</gene>
<sequence length="613" mass="67583">MEKMTEKHFSIWQNLPWFKVQRHGFADAVRWWLPAIVVIQLGVTLISAAVPALLVRLLGARTGLPTLLVAMIGIGLGLGCLQFGQVVVDAFMQQKSVSVRLEMFTKDGADYLHIPFTAAADAQVRAKRAESMTYGYGGDTSGVGVFYGALVHTVQNAFLILVDALILGGASWWISAAIVATTVLAFYPQQSFQRFRRAKQKTMEDQWNPRSYVQHSSFQEENGKDIRLYHMADWYQQKYEHFVDLDTVANRSIERRRFWVRSLSALLTLVRNGVGYGLLVFLAVNQHISLSQFTFYFTLLTTVGTTGEAVLTQYGLLRGANADINTGRRFLDWADDVIKAMPQGKTTPNFGTAPLTVVFDHVTFTYPDGAAPVLNDISFTLHGGERVALVGLNGAGKTTITMLMMGLLTPDKGTITINGVDIQTISPAALRHYFAPVFQESTVFAGTVGYNVAMTHDYDPAKVKAAIAEADLTDAIAALPHGIKTELTTYLHDDGVTLSGGQTQKLMIARALYRDAPILLLDEPTAALDALAESALYQHYQKMATGKTSLFISHRLASTRFSDRILFIQHGQIAASGSHDELLAKSPEYAELYHTQSQYYDEDQSSEEAAQDA</sequence>
<dbReference type="Proteomes" id="UP000030647">
    <property type="component" value="Unassembled WGS sequence"/>
</dbReference>
<dbReference type="Gene3D" id="1.20.1560.10">
    <property type="entry name" value="ABC transporter type 1, transmembrane domain"/>
    <property type="match status" value="1"/>
</dbReference>
<dbReference type="GO" id="GO:0140359">
    <property type="term" value="F:ABC-type transporter activity"/>
    <property type="evidence" value="ECO:0007669"/>
    <property type="project" value="InterPro"/>
</dbReference>
<dbReference type="GO" id="GO:0005886">
    <property type="term" value="C:plasma membrane"/>
    <property type="evidence" value="ECO:0007669"/>
    <property type="project" value="UniProtKB-SubCell"/>
</dbReference>
<feature type="transmembrane region" description="Helical" evidence="7">
    <location>
        <begin position="157"/>
        <end position="187"/>
    </location>
</feature>
<dbReference type="STRING" id="1231336.L248_0912"/>
<evidence type="ECO:0000256" key="6">
    <source>
        <dbReference type="ARBA" id="ARBA00023136"/>
    </source>
</evidence>
<evidence type="ECO:0000256" key="3">
    <source>
        <dbReference type="ARBA" id="ARBA00022741"/>
    </source>
</evidence>
<dbReference type="InterPro" id="IPR027417">
    <property type="entry name" value="P-loop_NTPase"/>
</dbReference>
<evidence type="ECO:0000259" key="8">
    <source>
        <dbReference type="PROSITE" id="PS50893"/>
    </source>
</evidence>
<evidence type="ECO:0000313" key="10">
    <source>
        <dbReference type="EMBL" id="ERL64501.1"/>
    </source>
</evidence>
<dbReference type="InterPro" id="IPR003593">
    <property type="entry name" value="AAA+_ATPase"/>
</dbReference>
<keyword evidence="5 7" id="KW-1133">Transmembrane helix</keyword>
<dbReference type="InterPro" id="IPR003439">
    <property type="entry name" value="ABC_transporter-like_ATP-bd"/>
</dbReference>
<dbReference type="PROSITE" id="PS50893">
    <property type="entry name" value="ABC_TRANSPORTER_2"/>
    <property type="match status" value="1"/>
</dbReference>
<dbReference type="InterPro" id="IPR039421">
    <property type="entry name" value="Type_1_exporter"/>
</dbReference>
<dbReference type="SMART" id="SM00382">
    <property type="entry name" value="AAA"/>
    <property type="match status" value="1"/>
</dbReference>
<dbReference type="PANTHER" id="PTHR24221:SF654">
    <property type="entry name" value="ATP-BINDING CASSETTE SUB-FAMILY B MEMBER 6"/>
    <property type="match status" value="1"/>
</dbReference>
<dbReference type="PROSITE" id="PS50929">
    <property type="entry name" value="ABC_TM1F"/>
    <property type="match status" value="1"/>
</dbReference>
<dbReference type="RefSeq" id="WP_022530244.1">
    <property type="nucleotide sequence ID" value="NZ_KI271597.1"/>
</dbReference>
<dbReference type="InterPro" id="IPR011527">
    <property type="entry name" value="ABC1_TM_dom"/>
</dbReference>
<feature type="transmembrane region" description="Helical" evidence="7">
    <location>
        <begin position="67"/>
        <end position="88"/>
    </location>
</feature>
<accession>U4TI73</accession>
<keyword evidence="2 7" id="KW-0812">Transmembrane</keyword>
<dbReference type="EMBL" id="KI271597">
    <property type="protein sequence ID" value="ERL64501.1"/>
    <property type="molecule type" value="Genomic_DNA"/>
</dbReference>
<protein>
    <submittedName>
        <fullName evidence="10">MsbA</fullName>
    </submittedName>
</protein>
<dbReference type="SUPFAM" id="SSF90123">
    <property type="entry name" value="ABC transporter transmembrane region"/>
    <property type="match status" value="1"/>
</dbReference>
<dbReference type="PANTHER" id="PTHR24221">
    <property type="entry name" value="ATP-BINDING CASSETTE SUB-FAMILY B"/>
    <property type="match status" value="1"/>
</dbReference>
<dbReference type="Pfam" id="PF00005">
    <property type="entry name" value="ABC_tran"/>
    <property type="match status" value="1"/>
</dbReference>
<keyword evidence="4" id="KW-0067">ATP-binding</keyword>
<evidence type="ECO:0000256" key="2">
    <source>
        <dbReference type="ARBA" id="ARBA00022692"/>
    </source>
</evidence>
<dbReference type="AlphaFoldDB" id="U4TI73"/>
<keyword evidence="3" id="KW-0547">Nucleotide-binding</keyword>
<proteinExistence type="predicted"/>
<feature type="transmembrane region" description="Helical" evidence="7">
    <location>
        <begin position="31"/>
        <end position="55"/>
    </location>
</feature>
<evidence type="ECO:0000256" key="5">
    <source>
        <dbReference type="ARBA" id="ARBA00022989"/>
    </source>
</evidence>
<dbReference type="GO" id="GO:0016887">
    <property type="term" value="F:ATP hydrolysis activity"/>
    <property type="evidence" value="ECO:0007669"/>
    <property type="project" value="InterPro"/>
</dbReference>
<dbReference type="HOGENOM" id="CLU_000604_84_3_9"/>
<feature type="domain" description="ABC transmembrane type-1" evidence="9">
    <location>
        <begin position="139"/>
        <end position="303"/>
    </location>
</feature>
<evidence type="ECO:0000313" key="11">
    <source>
        <dbReference type="Proteomes" id="UP000030647"/>
    </source>
</evidence>
<name>U4TI73_9LACO</name>
<evidence type="ECO:0000259" key="9">
    <source>
        <dbReference type="PROSITE" id="PS50929"/>
    </source>
</evidence>
<keyword evidence="6 7" id="KW-0472">Membrane</keyword>
<evidence type="ECO:0000256" key="4">
    <source>
        <dbReference type="ARBA" id="ARBA00022840"/>
    </source>
</evidence>
<dbReference type="InterPro" id="IPR036640">
    <property type="entry name" value="ABC1_TM_sf"/>
</dbReference>
<dbReference type="eggNOG" id="COG1132">
    <property type="taxonomic scope" value="Bacteria"/>
</dbReference>
<reference evidence="11" key="1">
    <citation type="journal article" date="2013" name="Genome Announc.">
        <title>Whole-Genome Sequencing of Lactobacillus shenzhenensis Strain LY-73T.</title>
        <authorList>
            <person name="Lin Z."/>
            <person name="Liu Z."/>
            <person name="Yang R."/>
            <person name="Zou Y."/>
            <person name="Wan D."/>
            <person name="Chen J."/>
            <person name="Guo M."/>
            <person name="Zhao J."/>
            <person name="Fang C."/>
            <person name="Yang R."/>
            <person name="Liu F."/>
        </authorList>
    </citation>
    <scope>NUCLEOTIDE SEQUENCE [LARGE SCALE GENOMIC DNA]</scope>
    <source>
        <strain evidence="11">LY-73</strain>
    </source>
</reference>
<evidence type="ECO:0000256" key="1">
    <source>
        <dbReference type="ARBA" id="ARBA00004651"/>
    </source>
</evidence>
<dbReference type="CDD" id="cd03228">
    <property type="entry name" value="ABCC_MRP_Like"/>
    <property type="match status" value="1"/>
</dbReference>
<organism evidence="10 11">
    <name type="scientific">Schleiferilactobacillus shenzhenensis LY-73</name>
    <dbReference type="NCBI Taxonomy" id="1231336"/>
    <lineage>
        <taxon>Bacteria</taxon>
        <taxon>Bacillati</taxon>
        <taxon>Bacillota</taxon>
        <taxon>Bacilli</taxon>
        <taxon>Lactobacillales</taxon>
        <taxon>Lactobacillaceae</taxon>
        <taxon>Schleiferilactobacillus</taxon>
    </lineage>
</organism>
<comment type="subcellular location">
    <subcellularLocation>
        <location evidence="1">Cell membrane</location>
        <topology evidence="1">Multi-pass membrane protein</topology>
    </subcellularLocation>
</comment>
<dbReference type="GO" id="GO:0005524">
    <property type="term" value="F:ATP binding"/>
    <property type="evidence" value="ECO:0007669"/>
    <property type="project" value="UniProtKB-KW"/>
</dbReference>
<evidence type="ECO:0000256" key="7">
    <source>
        <dbReference type="SAM" id="Phobius"/>
    </source>
</evidence>
<dbReference type="Gene3D" id="3.40.50.300">
    <property type="entry name" value="P-loop containing nucleotide triphosphate hydrolases"/>
    <property type="match status" value="1"/>
</dbReference>
<dbReference type="GO" id="GO:0034040">
    <property type="term" value="F:ATPase-coupled lipid transmembrane transporter activity"/>
    <property type="evidence" value="ECO:0007669"/>
    <property type="project" value="TreeGrafter"/>
</dbReference>
<feature type="transmembrane region" description="Helical" evidence="7">
    <location>
        <begin position="263"/>
        <end position="284"/>
    </location>
</feature>
<keyword evidence="11" id="KW-1185">Reference proteome</keyword>